<comment type="subcellular location">
    <subcellularLocation>
        <location evidence="1">Cell membrane</location>
        <topology evidence="1">Multi-pass membrane protein</topology>
    </subcellularLocation>
</comment>
<evidence type="ECO:0000256" key="2">
    <source>
        <dbReference type="ARBA" id="ARBA00022475"/>
    </source>
</evidence>
<evidence type="ECO:0000256" key="3">
    <source>
        <dbReference type="ARBA" id="ARBA00022692"/>
    </source>
</evidence>
<dbReference type="InterPro" id="IPR033479">
    <property type="entry name" value="dCache_1"/>
</dbReference>
<dbReference type="AlphaFoldDB" id="A0A229P3M5"/>
<dbReference type="Proteomes" id="UP000215145">
    <property type="component" value="Unassembled WGS sequence"/>
</dbReference>
<dbReference type="Gene3D" id="3.30.450.20">
    <property type="entry name" value="PAS domain"/>
    <property type="match status" value="1"/>
</dbReference>
<reference evidence="8 9" key="1">
    <citation type="submission" date="2017-07" db="EMBL/GenBank/DDBJ databases">
        <title>Paenibacillus herberti R33 genome sequencing and assembly.</title>
        <authorList>
            <person name="Su W."/>
        </authorList>
    </citation>
    <scope>NUCLEOTIDE SEQUENCE [LARGE SCALE GENOMIC DNA]</scope>
    <source>
        <strain evidence="8 9">R33</strain>
    </source>
</reference>
<dbReference type="EMBL" id="NMUQ01000001">
    <property type="protein sequence ID" value="OXM16728.1"/>
    <property type="molecule type" value="Genomic_DNA"/>
</dbReference>
<evidence type="ECO:0000313" key="8">
    <source>
        <dbReference type="EMBL" id="OXM16728.1"/>
    </source>
</evidence>
<feature type="transmembrane region" description="Helical" evidence="6">
    <location>
        <begin position="240"/>
        <end position="259"/>
    </location>
</feature>
<keyword evidence="5 6" id="KW-0472">Membrane</keyword>
<evidence type="ECO:0000259" key="7">
    <source>
        <dbReference type="Pfam" id="PF02743"/>
    </source>
</evidence>
<dbReference type="Pfam" id="PF02743">
    <property type="entry name" value="dCache_1"/>
    <property type="match status" value="1"/>
</dbReference>
<evidence type="ECO:0000313" key="9">
    <source>
        <dbReference type="Proteomes" id="UP000215145"/>
    </source>
</evidence>
<keyword evidence="9" id="KW-1185">Reference proteome</keyword>
<keyword evidence="3 6" id="KW-0812">Transmembrane</keyword>
<evidence type="ECO:0000256" key="6">
    <source>
        <dbReference type="SAM" id="Phobius"/>
    </source>
</evidence>
<evidence type="ECO:0000256" key="5">
    <source>
        <dbReference type="ARBA" id="ARBA00023136"/>
    </source>
</evidence>
<protein>
    <recommendedName>
        <fullName evidence="7">Cache domain-containing protein</fullName>
    </recommendedName>
</protein>
<dbReference type="GO" id="GO:0005886">
    <property type="term" value="C:plasma membrane"/>
    <property type="evidence" value="ECO:0007669"/>
    <property type="project" value="UniProtKB-SubCell"/>
</dbReference>
<gene>
    <name evidence="8" type="ORF">CGZ75_08735</name>
</gene>
<accession>A0A229P3M5</accession>
<evidence type="ECO:0000256" key="1">
    <source>
        <dbReference type="ARBA" id="ARBA00004651"/>
    </source>
</evidence>
<evidence type="ECO:0000256" key="4">
    <source>
        <dbReference type="ARBA" id="ARBA00022989"/>
    </source>
</evidence>
<sequence length="282" mass="32795">MNKTLGDINRISRMPLYSDDIRKIVMKYAMDQIDFPDPKDQTYMNRYLVNLQYQHSDIRRITIFTEGNVYFTKSFISSHEPFIEPWKDQAWFQTVKSKKDPYVFAAERFVPEKEQFFTFARQIKNTENFDVIGVIRIDVDSSVIKKMIDISQVDNETEFMVFDEEGNLIYPNASHRLRQTIGSLHDFNQIPNMEKSSISINQEKFFLSRAVSKTSGWTVVAMVPQKSLLVEVDSIRKTTIIVVIVTLLIALISLAILVMQVTKVGRILDYGRPSPRLFNRSL</sequence>
<dbReference type="CDD" id="cd18773">
    <property type="entry name" value="PDC1_HK_sensor"/>
    <property type="match status" value="1"/>
</dbReference>
<proteinExistence type="predicted"/>
<organism evidence="8 9">
    <name type="scientific">Paenibacillus herberti</name>
    <dbReference type="NCBI Taxonomy" id="1619309"/>
    <lineage>
        <taxon>Bacteria</taxon>
        <taxon>Bacillati</taxon>
        <taxon>Bacillota</taxon>
        <taxon>Bacilli</taxon>
        <taxon>Bacillales</taxon>
        <taxon>Paenibacillaceae</taxon>
        <taxon>Paenibacillus</taxon>
    </lineage>
</organism>
<name>A0A229P3M5_9BACL</name>
<keyword evidence="4 6" id="KW-1133">Transmembrane helix</keyword>
<feature type="domain" description="Cache" evidence="7">
    <location>
        <begin position="48"/>
        <end position="221"/>
    </location>
</feature>
<keyword evidence="2" id="KW-1003">Cell membrane</keyword>
<comment type="caution">
    <text evidence="8">The sequence shown here is derived from an EMBL/GenBank/DDBJ whole genome shotgun (WGS) entry which is preliminary data.</text>
</comment>